<evidence type="ECO:0000259" key="1">
    <source>
        <dbReference type="PROSITE" id="PS51186"/>
    </source>
</evidence>
<reference evidence="2 3" key="1">
    <citation type="submission" date="2024-06" db="EMBL/GenBank/DDBJ databases">
        <title>The Natural Products Discovery Center: Release of the First 8490 Sequenced Strains for Exploring Actinobacteria Biosynthetic Diversity.</title>
        <authorList>
            <person name="Kalkreuter E."/>
            <person name="Kautsar S.A."/>
            <person name="Yang D."/>
            <person name="Bader C.D."/>
            <person name="Teijaro C.N."/>
            <person name="Fluegel L."/>
            <person name="Davis C.M."/>
            <person name="Simpson J.R."/>
            <person name="Lauterbach L."/>
            <person name="Steele A.D."/>
            <person name="Gui C."/>
            <person name="Meng S."/>
            <person name="Li G."/>
            <person name="Viehrig K."/>
            <person name="Ye F."/>
            <person name="Su P."/>
            <person name="Kiefer A.F."/>
            <person name="Nichols A."/>
            <person name="Cepeda A.J."/>
            <person name="Yan W."/>
            <person name="Fan B."/>
            <person name="Jiang Y."/>
            <person name="Adhikari A."/>
            <person name="Zheng C.-J."/>
            <person name="Schuster L."/>
            <person name="Cowan T.M."/>
            <person name="Smanski M.J."/>
            <person name="Chevrette M.G."/>
            <person name="De Carvalho L.P.S."/>
            <person name="Shen B."/>
        </authorList>
    </citation>
    <scope>NUCLEOTIDE SEQUENCE [LARGE SCALE GENOMIC DNA]</scope>
    <source>
        <strain evidence="2 3">NPDC045974</strain>
    </source>
</reference>
<accession>A0ABV3C730</accession>
<dbReference type="SUPFAM" id="SSF55729">
    <property type="entry name" value="Acyl-CoA N-acyltransferases (Nat)"/>
    <property type="match status" value="1"/>
</dbReference>
<dbReference type="InterPro" id="IPR051908">
    <property type="entry name" value="Ribosomal_N-acetyltransferase"/>
</dbReference>
<dbReference type="InterPro" id="IPR000182">
    <property type="entry name" value="GNAT_dom"/>
</dbReference>
<dbReference type="InterPro" id="IPR016181">
    <property type="entry name" value="Acyl_CoA_acyltransferase"/>
</dbReference>
<proteinExistence type="predicted"/>
<sequence>MEQSLIVPELAAGRGFVLRAWRLADMSLVREAAEDAYIPLTTTVPSPWSEPAGRAFVERQWGRASSGAGYPFVIVDPDGRPVGTVGLWLRDLALGRASLGYWVVGSARGRGAAGIAVRAVAAWALKDLRIPRLELYVEPWNTASVRTAERAGFQREGLLREWQQVGSERRDMYMYSLLDGDRSSDPQA</sequence>
<dbReference type="Proteomes" id="UP001551329">
    <property type="component" value="Unassembled WGS sequence"/>
</dbReference>
<dbReference type="PANTHER" id="PTHR43441">
    <property type="entry name" value="RIBOSOMAL-PROTEIN-SERINE ACETYLTRANSFERASE"/>
    <property type="match status" value="1"/>
</dbReference>
<gene>
    <name evidence="2" type="ORF">AB0A88_07415</name>
</gene>
<name>A0ABV3C730_9ACTN</name>
<dbReference type="Gene3D" id="3.40.630.30">
    <property type="match status" value="1"/>
</dbReference>
<dbReference type="RefSeq" id="WP_358470063.1">
    <property type="nucleotide sequence ID" value="NZ_JBEZAE010000003.1"/>
</dbReference>
<evidence type="ECO:0000313" key="2">
    <source>
        <dbReference type="EMBL" id="MEU7069963.1"/>
    </source>
</evidence>
<feature type="domain" description="N-acetyltransferase" evidence="1">
    <location>
        <begin position="16"/>
        <end position="179"/>
    </location>
</feature>
<organism evidence="2 3">
    <name type="scientific">Streptomyces narbonensis</name>
    <dbReference type="NCBI Taxonomy" id="67333"/>
    <lineage>
        <taxon>Bacteria</taxon>
        <taxon>Bacillati</taxon>
        <taxon>Actinomycetota</taxon>
        <taxon>Actinomycetes</taxon>
        <taxon>Kitasatosporales</taxon>
        <taxon>Streptomycetaceae</taxon>
        <taxon>Streptomyces</taxon>
    </lineage>
</organism>
<dbReference type="CDD" id="cd04301">
    <property type="entry name" value="NAT_SF"/>
    <property type="match status" value="1"/>
</dbReference>
<comment type="caution">
    <text evidence="2">The sequence shown here is derived from an EMBL/GenBank/DDBJ whole genome shotgun (WGS) entry which is preliminary data.</text>
</comment>
<dbReference type="PROSITE" id="PS51186">
    <property type="entry name" value="GNAT"/>
    <property type="match status" value="1"/>
</dbReference>
<dbReference type="EMBL" id="JBEZAE010000003">
    <property type="protein sequence ID" value="MEU7069963.1"/>
    <property type="molecule type" value="Genomic_DNA"/>
</dbReference>
<dbReference type="Pfam" id="PF13302">
    <property type="entry name" value="Acetyltransf_3"/>
    <property type="match status" value="1"/>
</dbReference>
<keyword evidence="3" id="KW-1185">Reference proteome</keyword>
<dbReference type="PANTHER" id="PTHR43441:SF10">
    <property type="entry name" value="ACETYLTRANSFERASE"/>
    <property type="match status" value="1"/>
</dbReference>
<evidence type="ECO:0000313" key="3">
    <source>
        <dbReference type="Proteomes" id="UP001551329"/>
    </source>
</evidence>
<protein>
    <submittedName>
        <fullName evidence="2">GNAT family N-acetyltransferase</fullName>
    </submittedName>
</protein>